<feature type="modified residue" description="4-aspartylphosphate" evidence="6">
    <location>
        <position position="70"/>
    </location>
</feature>
<dbReference type="PANTHER" id="PTHR42872">
    <property type="entry name" value="PROTEIN-GLUTAMATE METHYLESTERASE/PROTEIN-GLUTAMINE GLUTAMINASE"/>
    <property type="match status" value="1"/>
</dbReference>
<evidence type="ECO:0000313" key="9">
    <source>
        <dbReference type="EMBL" id="TXC70809.1"/>
    </source>
</evidence>
<dbReference type="Proteomes" id="UP000321250">
    <property type="component" value="Unassembled WGS sequence"/>
</dbReference>
<feature type="active site" evidence="5">
    <location>
        <position position="321"/>
    </location>
</feature>
<dbReference type="Pfam" id="PF01339">
    <property type="entry name" value="CheB_methylest"/>
    <property type="match status" value="1"/>
</dbReference>
<comment type="caution">
    <text evidence="9">The sequence shown here is derived from an EMBL/GenBank/DDBJ whole genome shotgun (WGS) entry which is preliminary data.</text>
</comment>
<feature type="active site" evidence="5">
    <location>
        <position position="197"/>
    </location>
</feature>
<keyword evidence="1 5" id="KW-0145">Chemotaxis</keyword>
<dbReference type="PROSITE" id="PS50110">
    <property type="entry name" value="RESPONSE_REGULATORY"/>
    <property type="match status" value="1"/>
</dbReference>
<dbReference type="OrthoDB" id="9793421at2"/>
<dbReference type="EMBL" id="VOQR01000001">
    <property type="protein sequence ID" value="TXC70809.1"/>
    <property type="molecule type" value="Genomic_DNA"/>
</dbReference>
<dbReference type="PANTHER" id="PTHR42872:SF3">
    <property type="entry name" value="PROTEIN-GLUTAMATE METHYLESTERASE_PROTEIN-GLUTAMINE GLUTAMINASE 1"/>
    <property type="match status" value="1"/>
</dbReference>
<feature type="domain" description="Response regulatory" evidence="7">
    <location>
        <begin position="19"/>
        <end position="137"/>
    </location>
</feature>
<comment type="catalytic activity">
    <reaction evidence="4">
        <text>[protein]-L-glutamate 5-O-methyl ester + H2O = L-glutamyl-[protein] + methanol + H(+)</text>
        <dbReference type="Rhea" id="RHEA:23236"/>
        <dbReference type="Rhea" id="RHEA-COMP:10208"/>
        <dbReference type="Rhea" id="RHEA-COMP:10311"/>
        <dbReference type="ChEBI" id="CHEBI:15377"/>
        <dbReference type="ChEBI" id="CHEBI:15378"/>
        <dbReference type="ChEBI" id="CHEBI:17790"/>
        <dbReference type="ChEBI" id="CHEBI:29973"/>
        <dbReference type="ChEBI" id="CHEBI:82795"/>
        <dbReference type="EC" id="3.1.1.61"/>
    </reaction>
</comment>
<dbReference type="SUPFAM" id="SSF52172">
    <property type="entry name" value="CheY-like"/>
    <property type="match status" value="1"/>
</dbReference>
<dbReference type="GO" id="GO:0006935">
    <property type="term" value="P:chemotaxis"/>
    <property type="evidence" value="ECO:0007669"/>
    <property type="project" value="UniProtKB-UniRule"/>
</dbReference>
<dbReference type="AlphaFoldDB" id="A0A5C6UDS2"/>
<dbReference type="InterPro" id="IPR008248">
    <property type="entry name" value="CheB-like"/>
</dbReference>
<dbReference type="GO" id="GO:0005737">
    <property type="term" value="C:cytoplasm"/>
    <property type="evidence" value="ECO:0007669"/>
    <property type="project" value="InterPro"/>
</dbReference>
<dbReference type="Gene3D" id="3.40.50.2300">
    <property type="match status" value="1"/>
</dbReference>
<dbReference type="InterPro" id="IPR011006">
    <property type="entry name" value="CheY-like_superfamily"/>
</dbReference>
<evidence type="ECO:0000256" key="1">
    <source>
        <dbReference type="ARBA" id="ARBA00022500"/>
    </source>
</evidence>
<keyword evidence="10" id="KW-1185">Reference proteome</keyword>
<keyword evidence="2 5" id="KW-0378">Hydrolase</keyword>
<dbReference type="GO" id="GO:0008984">
    <property type="term" value="F:protein-glutamate methylesterase activity"/>
    <property type="evidence" value="ECO:0007669"/>
    <property type="project" value="UniProtKB-EC"/>
</dbReference>
<name>A0A5C6UDS2_9SPHN</name>
<dbReference type="PROSITE" id="PS50122">
    <property type="entry name" value="CHEB"/>
    <property type="match status" value="1"/>
</dbReference>
<dbReference type="EC" id="3.1.1.61" evidence="3"/>
<dbReference type="InterPro" id="IPR000673">
    <property type="entry name" value="Sig_transdc_resp-reg_Me-estase"/>
</dbReference>
<dbReference type="PIRSF" id="PIRSF000876">
    <property type="entry name" value="RR_chemtxs_CheB"/>
    <property type="match status" value="1"/>
</dbReference>
<proteinExistence type="predicted"/>
<sequence length="378" mass="38312">MKSPLFARAAGCEADVAPRVLIVDDSVVARAVMGRMIDASDRFSVAGAVANVAAALDFLARAEVDFILLDIEMPGTDGLTALPDLIAAARGAKVLIVSSSADDGGAVTVQALALGAAETLVKPGSSAALSGRFGVALIDKLERLCEPVRPPSSTPEPIAVPTGMAVGQSVTPLPGAASPAVPRSSIDEYDVVAIGASTGGIHALSQLLRALPPGFRLPIVITQHLPASFMPYFAAQLAVLAGRPCDVATDSLRIRAGRIVVAPGDAHLKCVKLGDGGAALRLVTDPSGTGCMPSVDSMLATMATVYGPRMLAIVLSGMGRDGADGARRVRDAGGCVIAQDQASSVVWGMPGAVATSGIADAVMTPDAIGRLVASRRRP</sequence>
<evidence type="ECO:0000256" key="5">
    <source>
        <dbReference type="PROSITE-ProRule" id="PRU00050"/>
    </source>
</evidence>
<reference evidence="9 10" key="1">
    <citation type="journal article" date="2013" name="Antonie Van Leeuwenhoek">
        <title>Sphingomonas ginsenosidivorax sp. nov., with the ability to transform ginsenosides.</title>
        <authorList>
            <person name="Jin X.F."/>
            <person name="Kim J.K."/>
            <person name="Liu Q.M."/>
            <person name="Kang M.S."/>
            <person name="He D."/>
            <person name="Jin F.X."/>
            <person name="Kim S.C."/>
            <person name="Im W.T."/>
        </authorList>
    </citation>
    <scope>NUCLEOTIDE SEQUENCE [LARGE SCALE GENOMIC DNA]</scope>
    <source>
        <strain evidence="9 10">KHI67</strain>
    </source>
</reference>
<dbReference type="SUPFAM" id="SSF52738">
    <property type="entry name" value="Methylesterase CheB, C-terminal domain"/>
    <property type="match status" value="1"/>
</dbReference>
<accession>A0A5C6UDS2</accession>
<evidence type="ECO:0000313" key="10">
    <source>
        <dbReference type="Proteomes" id="UP000321250"/>
    </source>
</evidence>
<dbReference type="InterPro" id="IPR001789">
    <property type="entry name" value="Sig_transdc_resp-reg_receiver"/>
</dbReference>
<evidence type="ECO:0000259" key="8">
    <source>
        <dbReference type="PROSITE" id="PS50122"/>
    </source>
</evidence>
<organism evidence="9 10">
    <name type="scientific">Sphingomonas ginsenosidivorax</name>
    <dbReference type="NCBI Taxonomy" id="862135"/>
    <lineage>
        <taxon>Bacteria</taxon>
        <taxon>Pseudomonadati</taxon>
        <taxon>Pseudomonadota</taxon>
        <taxon>Alphaproteobacteria</taxon>
        <taxon>Sphingomonadales</taxon>
        <taxon>Sphingomonadaceae</taxon>
        <taxon>Sphingomonas</taxon>
    </lineage>
</organism>
<evidence type="ECO:0000256" key="4">
    <source>
        <dbReference type="ARBA" id="ARBA00048267"/>
    </source>
</evidence>
<evidence type="ECO:0000259" key="7">
    <source>
        <dbReference type="PROSITE" id="PS50110"/>
    </source>
</evidence>
<dbReference type="Gene3D" id="3.40.50.180">
    <property type="entry name" value="Methylesterase CheB, C-terminal domain"/>
    <property type="match status" value="1"/>
</dbReference>
<dbReference type="RefSeq" id="WP_147081468.1">
    <property type="nucleotide sequence ID" value="NZ_VOQR01000001.1"/>
</dbReference>
<feature type="domain" description="CheB-type methylesterase" evidence="8">
    <location>
        <begin position="182"/>
        <end position="378"/>
    </location>
</feature>
<dbReference type="CDD" id="cd16432">
    <property type="entry name" value="CheB_Rec"/>
    <property type="match status" value="1"/>
</dbReference>
<protein>
    <recommendedName>
        <fullName evidence="3">protein-glutamate methylesterase</fullName>
        <ecNumber evidence="3">3.1.1.61</ecNumber>
    </recommendedName>
</protein>
<keyword evidence="6" id="KW-0597">Phosphoprotein</keyword>
<dbReference type="GO" id="GO:0000156">
    <property type="term" value="F:phosphorelay response regulator activity"/>
    <property type="evidence" value="ECO:0007669"/>
    <property type="project" value="InterPro"/>
</dbReference>
<dbReference type="InterPro" id="IPR035909">
    <property type="entry name" value="CheB_C"/>
</dbReference>
<gene>
    <name evidence="9" type="ORF">FSB78_07550</name>
</gene>
<dbReference type="Pfam" id="PF00072">
    <property type="entry name" value="Response_reg"/>
    <property type="match status" value="1"/>
</dbReference>
<feature type="active site" evidence="5">
    <location>
        <position position="224"/>
    </location>
</feature>
<evidence type="ECO:0000256" key="3">
    <source>
        <dbReference type="ARBA" id="ARBA00039140"/>
    </source>
</evidence>
<evidence type="ECO:0000256" key="2">
    <source>
        <dbReference type="ARBA" id="ARBA00022801"/>
    </source>
</evidence>
<dbReference type="SMART" id="SM00448">
    <property type="entry name" value="REC"/>
    <property type="match status" value="1"/>
</dbReference>
<evidence type="ECO:0000256" key="6">
    <source>
        <dbReference type="PROSITE-ProRule" id="PRU00169"/>
    </source>
</evidence>